<feature type="compositionally biased region" description="Basic and acidic residues" evidence="1">
    <location>
        <begin position="58"/>
        <end position="78"/>
    </location>
</feature>
<feature type="chain" id="PRO_5042198131" evidence="2">
    <location>
        <begin position="26"/>
        <end position="203"/>
    </location>
</feature>
<proteinExistence type="predicted"/>
<feature type="region of interest" description="Disordered" evidence="1">
    <location>
        <begin position="131"/>
        <end position="153"/>
    </location>
</feature>
<feature type="region of interest" description="Disordered" evidence="1">
    <location>
        <begin position="55"/>
        <end position="82"/>
    </location>
</feature>
<keyword evidence="2" id="KW-0732">Signal</keyword>
<evidence type="ECO:0000256" key="1">
    <source>
        <dbReference type="SAM" id="MobiDB-lite"/>
    </source>
</evidence>
<feature type="signal peptide" evidence="2">
    <location>
        <begin position="1"/>
        <end position="25"/>
    </location>
</feature>
<gene>
    <name evidence="3" type="ORF">DdX_17668</name>
</gene>
<dbReference type="EMBL" id="JAKKPZ010000201">
    <property type="protein sequence ID" value="KAI1698870.1"/>
    <property type="molecule type" value="Genomic_DNA"/>
</dbReference>
<evidence type="ECO:0000313" key="3">
    <source>
        <dbReference type="EMBL" id="KAI1698870.1"/>
    </source>
</evidence>
<protein>
    <submittedName>
        <fullName evidence="3">Uncharacterized protein</fullName>
    </submittedName>
</protein>
<evidence type="ECO:0000256" key="2">
    <source>
        <dbReference type="SAM" id="SignalP"/>
    </source>
</evidence>
<comment type="caution">
    <text evidence="3">The sequence shown here is derived from an EMBL/GenBank/DDBJ whole genome shotgun (WGS) entry which is preliminary data.</text>
</comment>
<name>A0AAD4QYT5_9BILA</name>
<organism evidence="3 4">
    <name type="scientific">Ditylenchus destructor</name>
    <dbReference type="NCBI Taxonomy" id="166010"/>
    <lineage>
        <taxon>Eukaryota</taxon>
        <taxon>Metazoa</taxon>
        <taxon>Ecdysozoa</taxon>
        <taxon>Nematoda</taxon>
        <taxon>Chromadorea</taxon>
        <taxon>Rhabditida</taxon>
        <taxon>Tylenchina</taxon>
        <taxon>Tylenchomorpha</taxon>
        <taxon>Sphaerularioidea</taxon>
        <taxon>Anguinidae</taxon>
        <taxon>Anguininae</taxon>
        <taxon>Ditylenchus</taxon>
    </lineage>
</organism>
<keyword evidence="4" id="KW-1185">Reference proteome</keyword>
<reference evidence="3" key="1">
    <citation type="submission" date="2022-01" db="EMBL/GenBank/DDBJ databases">
        <title>Genome Sequence Resource for Two Populations of Ditylenchus destructor, the Migratory Endoparasitic Phytonematode.</title>
        <authorList>
            <person name="Zhang H."/>
            <person name="Lin R."/>
            <person name="Xie B."/>
        </authorList>
    </citation>
    <scope>NUCLEOTIDE SEQUENCE</scope>
    <source>
        <strain evidence="3">BazhouSP</strain>
    </source>
</reference>
<sequence length="203" mass="22922">MNPATLFSSYVLILATILLSRPGEAFPPSLTIPNFLPYLPKSLFTWGISDASEPQILETRDKNSDQKRENPDKIKENPSNEDWDWSALPPSVWNNLLAARNPEKYLLATKSVQVTEPSTTIKSPEPALIAGEKSKKRKHRQRHSRKHPRHSHTKAVLSTIVEDQVQSTTSMATITEIPIVKRTTKRPRSRNPLCYFTALPCAD</sequence>
<feature type="compositionally biased region" description="Basic residues" evidence="1">
    <location>
        <begin position="134"/>
        <end position="153"/>
    </location>
</feature>
<accession>A0AAD4QYT5</accession>
<dbReference type="Proteomes" id="UP001201812">
    <property type="component" value="Unassembled WGS sequence"/>
</dbReference>
<evidence type="ECO:0000313" key="4">
    <source>
        <dbReference type="Proteomes" id="UP001201812"/>
    </source>
</evidence>
<dbReference type="AlphaFoldDB" id="A0AAD4QYT5"/>